<feature type="compositionally biased region" description="Basic and acidic residues" evidence="15">
    <location>
        <begin position="86"/>
        <end position="101"/>
    </location>
</feature>
<dbReference type="InterPro" id="IPR046341">
    <property type="entry name" value="SET_dom_sf"/>
</dbReference>
<dbReference type="AlphaFoldDB" id="H2AWB7"/>
<dbReference type="RefSeq" id="XP_003957802.1">
    <property type="nucleotide sequence ID" value="XM_003957753.1"/>
</dbReference>
<feature type="compositionally biased region" description="Polar residues" evidence="15">
    <location>
        <begin position="677"/>
        <end position="691"/>
    </location>
</feature>
<evidence type="ECO:0000313" key="18">
    <source>
        <dbReference type="EMBL" id="CCF58667.1"/>
    </source>
</evidence>
<keyword evidence="8 14" id="KW-0949">S-adenosyl-L-methionine</keyword>
<dbReference type="Pfam" id="PF11767">
    <property type="entry name" value="SET_assoc"/>
    <property type="match status" value="1"/>
</dbReference>
<dbReference type="SMART" id="SM00508">
    <property type="entry name" value="PostSET"/>
    <property type="match status" value="1"/>
</dbReference>
<sequence>MSGYYRRPYGASSGAPPPPHRYSGSNPYRGHPSQNNKASNHPESRYQSANNRHTSRYANNGNPVNNSTYAQGYHSERRYASGSSASHHDVPTYHSRSDRGVYQRHHSSQRSDSNSSTGSKSRYSNADAAMISGRPKPVTKYSDEIFTSKYHYVDLVTRSLLHKKEMKSWNHANEFPKNGFVIIQEQYAGQLRSKLKERLPNELAIDPRNKSLPCKGTQYRKLRLKVNSLPRISYDKYSVGPPPPCEIVVYPAPNSVNLNIMNLQDISIKNYFKKYGEISHFESFDDPNNALPLHLYLIKYTSLSSNINVASKSAYDAFKSHDNGKNCFILGSSFNISLNKNNEVEKIKQKIVDENLSKVNKLKQQEKITNNRVEKDKDEKISLNNEGVDEQFLKFNNPQDRKIPQDLLRLINNRPCLFVSKVFTSLHGFRVEDFRYKLRNYSYARFVDHISGIYIVFNDIEEAKRCIHNESSKLTLISRSRRIPIVIKFVFIYSPMSRKISRFGDATRIDRKSSNANGNSTFAKQTPIIYQNKADLIEAAAKYIIKDLEKALHTDIRKRIVGPTIFDTLNSSNFPELLEKKKVRDVEKQKAEEERRATERSKKADEITNRDLDIFKLYGGYLKKSKPKRKLKKYSDNDDDIDEREDSYDLLRESKRKKKKLGLEPMAHLLNEDSTSKEQSPATDSIVSPSRGSEEEEESDVMSSEEEEEEEDFMGDEHEDKKIKMESELTTPEFVNEEANEKLQVETYERIAEASLINEKYRPSCSILPEPIYKEPSEPDFYGIADLQEYVKDDEDMLILQKLCNMTHDTKTIGPSIKTEAGTKPESDFKPATHSNGLLEYRIWKLREKQTNVRQTKEWQFKLNEGVSFDAGLLLNNNLSFKAEGFKKVPDNLKVSYLPHRRRIHQPLNTVHHHDEATDERSSTPSNNNTKVEESLQSESSENVSVVQEISSSRDNRAINRRFQQDIEAQKAAIGSESELLSLNQLNKRKKPVTFARSAIHNWGLYALEPIAAKEMIIEYVGERIRQPVAEMREKRYLKNGIGSSYLFRVDENNVIDATKKGGIARFINHCCDPSCTAKIIKVGGKRRIVIYALRDIAKNEELTYDYKFEREQDDEERLPCLCGAPNCKGFLN</sequence>
<dbReference type="GO" id="GO:0033554">
    <property type="term" value="P:cellular response to stress"/>
    <property type="evidence" value="ECO:0007669"/>
    <property type="project" value="EnsemblFungi"/>
</dbReference>
<comment type="subcellular location">
    <subcellularLocation>
        <location evidence="2">Chromosome</location>
    </subcellularLocation>
    <subcellularLocation>
        <location evidence="1 14">Nucleus</location>
    </subcellularLocation>
</comment>
<dbReference type="GO" id="GO:0000723">
    <property type="term" value="P:telomere maintenance"/>
    <property type="evidence" value="ECO:0007669"/>
    <property type="project" value="EnsemblFungi"/>
</dbReference>
<evidence type="ECO:0000256" key="5">
    <source>
        <dbReference type="ARBA" id="ARBA00022454"/>
    </source>
</evidence>
<evidence type="ECO:0000256" key="10">
    <source>
        <dbReference type="ARBA" id="ARBA00023242"/>
    </source>
</evidence>
<keyword evidence="7 14" id="KW-0808">Transferase</keyword>
<dbReference type="InParanoid" id="H2AWB7"/>
<protein>
    <recommendedName>
        <fullName evidence="4 14">Histone-lysine N-methyltransferase, H3 lysine-4 specific</fullName>
        <ecNumber evidence="3 14">2.1.1.354</ecNumber>
    </recommendedName>
</protein>
<evidence type="ECO:0000256" key="14">
    <source>
        <dbReference type="PIRNR" id="PIRNR037104"/>
    </source>
</evidence>
<dbReference type="Pfam" id="PF11764">
    <property type="entry name" value="N-SET"/>
    <property type="match status" value="1"/>
</dbReference>
<dbReference type="PANTHER" id="PTHR45814:SF2">
    <property type="entry name" value="HISTONE-LYSINE N-METHYLTRANSFERASE SETD1"/>
    <property type="match status" value="1"/>
</dbReference>
<feature type="domain" description="SET" evidence="16">
    <location>
        <begin position="991"/>
        <end position="1108"/>
    </location>
</feature>
<dbReference type="SUPFAM" id="SSF82199">
    <property type="entry name" value="SET domain"/>
    <property type="match status" value="1"/>
</dbReference>
<proteinExistence type="predicted"/>
<keyword evidence="19" id="KW-1185">Reference proteome</keyword>
<dbReference type="FunFam" id="2.170.270.10:FF:000056">
    <property type="entry name" value="Histone-lysine N-methyltransferase, H3 lysine-4 specific"/>
    <property type="match status" value="1"/>
</dbReference>
<organism evidence="18 19">
    <name type="scientific">Kazachstania africana (strain ATCC 22294 / BCRC 22015 / CBS 2517 / CECT 1963 / NBRC 1671 / NRRL Y-8276)</name>
    <name type="common">Yeast</name>
    <name type="synonym">Kluyveromyces africanus</name>
    <dbReference type="NCBI Taxonomy" id="1071382"/>
    <lineage>
        <taxon>Eukaryota</taxon>
        <taxon>Fungi</taxon>
        <taxon>Dikarya</taxon>
        <taxon>Ascomycota</taxon>
        <taxon>Saccharomycotina</taxon>
        <taxon>Saccharomycetes</taxon>
        <taxon>Saccharomycetales</taxon>
        <taxon>Saccharomycetaceae</taxon>
        <taxon>Kazachstania</taxon>
    </lineage>
</organism>
<comment type="catalytic activity">
    <reaction evidence="11 14">
        <text>L-lysyl(4)-[histone H3] + 3 S-adenosyl-L-methionine = N(6),N(6),N(6)-trimethyl-L-lysyl(4)-[histone H3] + 3 S-adenosyl-L-homocysteine + 3 H(+)</text>
        <dbReference type="Rhea" id="RHEA:60260"/>
        <dbReference type="Rhea" id="RHEA-COMP:15537"/>
        <dbReference type="Rhea" id="RHEA-COMP:15547"/>
        <dbReference type="ChEBI" id="CHEBI:15378"/>
        <dbReference type="ChEBI" id="CHEBI:29969"/>
        <dbReference type="ChEBI" id="CHEBI:57856"/>
        <dbReference type="ChEBI" id="CHEBI:59789"/>
        <dbReference type="ChEBI" id="CHEBI:61961"/>
        <dbReference type="EC" id="2.1.1.354"/>
    </reaction>
</comment>
<dbReference type="GO" id="GO:0000183">
    <property type="term" value="P:rDNA heterochromatin formation"/>
    <property type="evidence" value="ECO:0007669"/>
    <property type="project" value="EnsemblFungi"/>
</dbReference>
<dbReference type="eggNOG" id="KOG1080">
    <property type="taxonomic scope" value="Eukaryota"/>
</dbReference>
<evidence type="ECO:0000256" key="4">
    <source>
        <dbReference type="ARBA" id="ARBA00015839"/>
    </source>
</evidence>
<dbReference type="GO" id="GO:0045944">
    <property type="term" value="P:positive regulation of transcription by RNA polymerase II"/>
    <property type="evidence" value="ECO:0007669"/>
    <property type="project" value="EnsemblFungi"/>
</dbReference>
<dbReference type="GeneID" id="13884135"/>
<dbReference type="GO" id="GO:0030437">
    <property type="term" value="P:ascospore formation"/>
    <property type="evidence" value="ECO:0007669"/>
    <property type="project" value="EnsemblFungi"/>
</dbReference>
<evidence type="ECO:0000259" key="16">
    <source>
        <dbReference type="PROSITE" id="PS50280"/>
    </source>
</evidence>
<evidence type="ECO:0000256" key="3">
    <source>
        <dbReference type="ARBA" id="ARBA00012182"/>
    </source>
</evidence>
<dbReference type="EC" id="2.1.1.354" evidence="3 14"/>
<dbReference type="PROSITE" id="PS50868">
    <property type="entry name" value="POST_SET"/>
    <property type="match status" value="1"/>
</dbReference>
<accession>H2AWB7</accession>
<dbReference type="HOGENOM" id="CLU_004391_1_0_1"/>
<dbReference type="GO" id="GO:0055092">
    <property type="term" value="P:sterol homeostasis"/>
    <property type="evidence" value="ECO:0007669"/>
    <property type="project" value="EnsemblFungi"/>
</dbReference>
<dbReference type="InterPro" id="IPR001214">
    <property type="entry name" value="SET_dom"/>
</dbReference>
<evidence type="ECO:0000256" key="2">
    <source>
        <dbReference type="ARBA" id="ARBA00004286"/>
    </source>
</evidence>
<feature type="region of interest" description="Disordered" evidence="15">
    <location>
        <begin position="670"/>
        <end position="720"/>
    </location>
</feature>
<feature type="compositionally biased region" description="Low complexity" evidence="15">
    <location>
        <begin position="935"/>
        <end position="951"/>
    </location>
</feature>
<dbReference type="Gene3D" id="3.30.70.330">
    <property type="match status" value="1"/>
</dbReference>
<dbReference type="GO" id="GO:1903341">
    <property type="term" value="P:regulation of meiotic DNA double-strand break formation"/>
    <property type="evidence" value="ECO:0007669"/>
    <property type="project" value="EnsemblFungi"/>
</dbReference>
<dbReference type="InterPro" id="IPR003616">
    <property type="entry name" value="Post-SET_dom"/>
</dbReference>
<comment type="catalytic activity">
    <reaction evidence="13">
        <text>N(6),N(6)-dimethyl-L-lysyl(4)-[histone H3] + S-adenosyl-L-methionine = N(6),N(6),N(6)-trimethyl-L-lysyl(4)-[histone H3] + S-adenosyl-L-homocysteine + H(+)</text>
        <dbReference type="Rhea" id="RHEA:60272"/>
        <dbReference type="Rhea" id="RHEA-COMP:15537"/>
        <dbReference type="Rhea" id="RHEA-COMP:15540"/>
        <dbReference type="ChEBI" id="CHEBI:15378"/>
        <dbReference type="ChEBI" id="CHEBI:57856"/>
        <dbReference type="ChEBI" id="CHEBI:59789"/>
        <dbReference type="ChEBI" id="CHEBI:61961"/>
        <dbReference type="ChEBI" id="CHEBI:61976"/>
    </reaction>
</comment>
<dbReference type="GO" id="GO:0031509">
    <property type="term" value="P:subtelomeric heterochromatin formation"/>
    <property type="evidence" value="ECO:0007669"/>
    <property type="project" value="EnsemblFungi"/>
</dbReference>
<dbReference type="GO" id="GO:1902275">
    <property type="term" value="P:regulation of chromatin organization"/>
    <property type="evidence" value="ECO:0007669"/>
    <property type="project" value="EnsemblFungi"/>
</dbReference>
<dbReference type="InterPro" id="IPR048669">
    <property type="entry name" value="SET1_RBD"/>
</dbReference>
<dbReference type="InterPro" id="IPR017111">
    <property type="entry name" value="Set1_fungi"/>
</dbReference>
<feature type="compositionally biased region" description="Polar residues" evidence="15">
    <location>
        <begin position="32"/>
        <end position="70"/>
    </location>
</feature>
<evidence type="ECO:0000256" key="1">
    <source>
        <dbReference type="ARBA" id="ARBA00004123"/>
    </source>
</evidence>
<dbReference type="Pfam" id="PF21569">
    <property type="entry name" value="SET1_RBD"/>
    <property type="match status" value="1"/>
</dbReference>
<dbReference type="GO" id="GO:0048188">
    <property type="term" value="C:Set1C/COMPASS complex"/>
    <property type="evidence" value="ECO:0007669"/>
    <property type="project" value="EnsemblFungi"/>
</dbReference>
<dbReference type="EMBL" id="HE650826">
    <property type="protein sequence ID" value="CCF58667.1"/>
    <property type="molecule type" value="Genomic_DNA"/>
</dbReference>
<dbReference type="PANTHER" id="PTHR45814">
    <property type="entry name" value="HISTONE-LYSINE N-METHYLTRANSFERASE SETD1"/>
    <property type="match status" value="1"/>
</dbReference>
<evidence type="ECO:0000256" key="9">
    <source>
        <dbReference type="ARBA" id="ARBA00022853"/>
    </source>
</evidence>
<dbReference type="InterPro" id="IPR024657">
    <property type="entry name" value="COMPASS_Set1_N-SET"/>
</dbReference>
<feature type="compositionally biased region" description="Basic and acidic residues" evidence="15">
    <location>
        <begin position="912"/>
        <end position="922"/>
    </location>
</feature>
<dbReference type="GO" id="GO:0032259">
    <property type="term" value="P:methylation"/>
    <property type="evidence" value="ECO:0007669"/>
    <property type="project" value="UniProtKB-KW"/>
</dbReference>
<evidence type="ECO:0000256" key="7">
    <source>
        <dbReference type="ARBA" id="ARBA00022679"/>
    </source>
</evidence>
<feature type="domain" description="Post-SET" evidence="17">
    <location>
        <begin position="1117"/>
        <end position="1133"/>
    </location>
</feature>
<keyword evidence="6 14" id="KW-0489">Methyltransferase</keyword>
<dbReference type="GO" id="GO:0140999">
    <property type="term" value="F:histone H3K4 trimethyltransferase activity"/>
    <property type="evidence" value="ECO:0007669"/>
    <property type="project" value="UniProtKB-EC"/>
</dbReference>
<evidence type="ECO:0000256" key="12">
    <source>
        <dbReference type="ARBA" id="ARBA00047583"/>
    </source>
</evidence>
<name>H2AWB7_KAZAF</name>
<feature type="compositionally biased region" description="Acidic residues" evidence="15">
    <location>
        <begin position="694"/>
        <end position="714"/>
    </location>
</feature>
<dbReference type="FunCoup" id="H2AWB7">
    <property type="interactions" value="184"/>
</dbReference>
<dbReference type="PIRSF" id="PIRSF037104">
    <property type="entry name" value="Histone_H3-K4_mtfrase_Set1_fun"/>
    <property type="match status" value="1"/>
</dbReference>
<keyword evidence="10 14" id="KW-0539">Nucleus</keyword>
<gene>
    <name evidence="18" type="primary">KAFR0F00700</name>
    <name evidence="18" type="ORF">KAFR_0F00700</name>
</gene>
<dbReference type="KEGG" id="kaf:KAFR_0F00700"/>
<dbReference type="GO" id="GO:0007130">
    <property type="term" value="P:synaptonemal complex assembly"/>
    <property type="evidence" value="ECO:0007669"/>
    <property type="project" value="EnsemblFungi"/>
</dbReference>
<dbReference type="STRING" id="1071382.H2AWB7"/>
<evidence type="ECO:0000256" key="15">
    <source>
        <dbReference type="SAM" id="MobiDB-lite"/>
    </source>
</evidence>
<evidence type="ECO:0000256" key="6">
    <source>
        <dbReference type="ARBA" id="ARBA00022603"/>
    </source>
</evidence>
<dbReference type="GO" id="GO:0003723">
    <property type="term" value="F:RNA binding"/>
    <property type="evidence" value="ECO:0007669"/>
    <property type="project" value="EnsemblFungi"/>
</dbReference>
<evidence type="ECO:0000313" key="19">
    <source>
        <dbReference type="Proteomes" id="UP000005220"/>
    </source>
</evidence>
<keyword evidence="9 14" id="KW-0156">Chromatin regulator</keyword>
<feature type="region of interest" description="Disordered" evidence="15">
    <location>
        <begin position="904"/>
        <end position="951"/>
    </location>
</feature>
<dbReference type="InterPro" id="IPR024636">
    <property type="entry name" value="SET_assoc"/>
</dbReference>
<dbReference type="GO" id="GO:0042138">
    <property type="term" value="P:meiotic DNA double-strand break formation"/>
    <property type="evidence" value="ECO:0007669"/>
    <property type="project" value="EnsemblFungi"/>
</dbReference>
<dbReference type="Pfam" id="PF00856">
    <property type="entry name" value="SET"/>
    <property type="match status" value="1"/>
</dbReference>
<reference evidence="18 19" key="1">
    <citation type="journal article" date="2011" name="Proc. Natl. Acad. Sci. U.S.A.">
        <title>Evolutionary erosion of yeast sex chromosomes by mating-type switching accidents.</title>
        <authorList>
            <person name="Gordon J.L."/>
            <person name="Armisen D."/>
            <person name="Proux-Wera E."/>
            <person name="Oheigeartaigh S.S."/>
            <person name="Byrne K.P."/>
            <person name="Wolfe K.H."/>
        </authorList>
    </citation>
    <scope>NUCLEOTIDE SEQUENCE [LARGE SCALE GENOMIC DNA]</scope>
    <source>
        <strain evidence="19">ATCC 22294 / BCRC 22015 / CBS 2517 / CECT 1963 / NBRC 1671 / NRRL Y-8276</strain>
    </source>
</reference>
<dbReference type="InterPro" id="IPR044570">
    <property type="entry name" value="Set1-like"/>
</dbReference>
<dbReference type="PROSITE" id="PS51572">
    <property type="entry name" value="SAM_MT43_1"/>
    <property type="match status" value="1"/>
</dbReference>
<feature type="region of interest" description="Disordered" evidence="15">
    <location>
        <begin position="1"/>
        <end position="135"/>
    </location>
</feature>
<comment type="catalytic activity">
    <reaction evidence="12">
        <text>N(6)-methyl-L-lysyl(4)-[histone H3] + S-adenosyl-L-methionine = N(6),N(6)-dimethyl-L-lysyl(4)-[histone H3] + S-adenosyl-L-homocysteine + H(+)</text>
        <dbReference type="Rhea" id="RHEA:60268"/>
        <dbReference type="Rhea" id="RHEA-COMP:15540"/>
        <dbReference type="Rhea" id="RHEA-COMP:15543"/>
        <dbReference type="ChEBI" id="CHEBI:15378"/>
        <dbReference type="ChEBI" id="CHEBI:57856"/>
        <dbReference type="ChEBI" id="CHEBI:59789"/>
        <dbReference type="ChEBI" id="CHEBI:61929"/>
        <dbReference type="ChEBI" id="CHEBI:61976"/>
    </reaction>
</comment>
<dbReference type="GO" id="GO:0000781">
    <property type="term" value="C:chromosome, telomeric region"/>
    <property type="evidence" value="ECO:0007669"/>
    <property type="project" value="EnsemblFungi"/>
</dbReference>
<dbReference type="GO" id="GO:1905088">
    <property type="term" value="P:positive regulation of synaptonemal complex assembly"/>
    <property type="evidence" value="ECO:0007669"/>
    <property type="project" value="EnsemblFungi"/>
</dbReference>
<dbReference type="InterPro" id="IPR012677">
    <property type="entry name" value="Nucleotide-bd_a/b_plait_sf"/>
</dbReference>
<evidence type="ECO:0000259" key="17">
    <source>
        <dbReference type="PROSITE" id="PS50868"/>
    </source>
</evidence>
<dbReference type="SMART" id="SM00317">
    <property type="entry name" value="SET"/>
    <property type="match status" value="1"/>
</dbReference>
<dbReference type="Gene3D" id="2.170.270.10">
    <property type="entry name" value="SET domain"/>
    <property type="match status" value="1"/>
</dbReference>
<comment type="function">
    <text evidence="14">Catalytic component of the COMPASS (Set1C) complex that specifically mono-, di- and trimethylates histone H3 to form H3K4me1/2/3. COMPASS recognizes ubiquitinated H2B on one face of the nucleosome which stimulates the methylation of H3 on the opposing face.</text>
</comment>
<feature type="compositionally biased region" description="Low complexity" evidence="15">
    <location>
        <begin position="110"/>
        <end position="119"/>
    </location>
</feature>
<dbReference type="Proteomes" id="UP000005220">
    <property type="component" value="Chromosome 6"/>
</dbReference>
<comment type="subunit">
    <text evidence="14">Component of the COMPASS (Set1C) complex.</text>
</comment>
<evidence type="ECO:0000256" key="8">
    <source>
        <dbReference type="ARBA" id="ARBA00022691"/>
    </source>
</evidence>
<dbReference type="PROSITE" id="PS50280">
    <property type="entry name" value="SET"/>
    <property type="match status" value="1"/>
</dbReference>
<dbReference type="GO" id="GO:0030466">
    <property type="term" value="P:silent mating-type cassette heterochromatin formation"/>
    <property type="evidence" value="ECO:0007669"/>
    <property type="project" value="EnsemblFungi"/>
</dbReference>
<evidence type="ECO:0000256" key="13">
    <source>
        <dbReference type="ARBA" id="ARBA00049129"/>
    </source>
</evidence>
<evidence type="ECO:0000256" key="11">
    <source>
        <dbReference type="ARBA" id="ARBA00047571"/>
    </source>
</evidence>
<dbReference type="SMART" id="SM01291">
    <property type="entry name" value="N-SET"/>
    <property type="match status" value="1"/>
</dbReference>
<dbReference type="OrthoDB" id="308383at2759"/>
<dbReference type="GO" id="GO:0000122">
    <property type="term" value="P:negative regulation of transcription by RNA polymerase II"/>
    <property type="evidence" value="ECO:0007669"/>
    <property type="project" value="EnsemblFungi"/>
</dbReference>
<keyword evidence="5 14" id="KW-0158">Chromosome</keyword>